<dbReference type="SUPFAM" id="SSF52972">
    <property type="entry name" value="ITPase-like"/>
    <property type="match status" value="1"/>
</dbReference>
<dbReference type="HAMAP" id="MF_00528">
    <property type="entry name" value="Maf"/>
    <property type="match status" value="1"/>
</dbReference>
<dbReference type="Proteomes" id="UP000176951">
    <property type="component" value="Unassembled WGS sequence"/>
</dbReference>
<sequence>MKIILGSQSKGRRKMLEEMGYEFEVRSANIDEKAIRIDDPKELTLALARAKAEALRAQFLEDAILITSDQVVVWNGEIREKPQDEKEAEEFLEGYNIHPAQTVTAVVVTNTATDKQAQGVDIATVYFSTFSEKDIREIIEDKSLFEMAGGFTVEGELWERHINKIEGKRDSVIGLPKELTERLIKEVR</sequence>
<accession>A0A1G2PQ77</accession>
<dbReference type="EC" id="3.6.1.9" evidence="2"/>
<dbReference type="Pfam" id="PF02545">
    <property type="entry name" value="Maf"/>
    <property type="match status" value="1"/>
</dbReference>
<comment type="cofactor">
    <cofactor evidence="2">
        <name>a divalent metal cation</name>
        <dbReference type="ChEBI" id="CHEBI:60240"/>
    </cofactor>
</comment>
<name>A0A1G2PQ77_9BACT</name>
<comment type="similarity">
    <text evidence="2">Belongs to the Maf family.</text>
</comment>
<dbReference type="InterPro" id="IPR029001">
    <property type="entry name" value="ITPase-like_fam"/>
</dbReference>
<gene>
    <name evidence="3" type="ORF">A3A97_01250</name>
</gene>
<dbReference type="InterPro" id="IPR003697">
    <property type="entry name" value="Maf-like"/>
</dbReference>
<dbReference type="AlphaFoldDB" id="A0A1G2PQ77"/>
<evidence type="ECO:0000313" key="4">
    <source>
        <dbReference type="Proteomes" id="UP000176951"/>
    </source>
</evidence>
<comment type="catalytic activity">
    <reaction evidence="2">
        <text>a ribonucleoside 5'-triphosphate + H2O = a ribonucleoside 5'-phosphate + diphosphate + H(+)</text>
        <dbReference type="Rhea" id="RHEA:23996"/>
        <dbReference type="ChEBI" id="CHEBI:15377"/>
        <dbReference type="ChEBI" id="CHEBI:15378"/>
        <dbReference type="ChEBI" id="CHEBI:33019"/>
        <dbReference type="ChEBI" id="CHEBI:58043"/>
        <dbReference type="ChEBI" id="CHEBI:61557"/>
        <dbReference type="EC" id="3.6.1.9"/>
    </reaction>
</comment>
<comment type="caution">
    <text evidence="3">The sequence shown here is derived from an EMBL/GenBank/DDBJ whole genome shotgun (WGS) entry which is preliminary data.</text>
</comment>
<keyword evidence="1 2" id="KW-0378">Hydrolase</keyword>
<dbReference type="PANTHER" id="PTHR43213:SF4">
    <property type="entry name" value="7-METHYL-GTP PYROPHOSPHATASE"/>
    <property type="match status" value="1"/>
</dbReference>
<comment type="function">
    <text evidence="2">Nucleoside triphosphate pyrophosphatase. May have a dual role in cell division arrest and in preventing the incorporation of modified nucleotides into cellular nucleic acids.</text>
</comment>
<organism evidence="3 4">
    <name type="scientific">Candidatus Terrybacteria bacterium RIFCSPLOWO2_01_FULL_40_23</name>
    <dbReference type="NCBI Taxonomy" id="1802366"/>
    <lineage>
        <taxon>Bacteria</taxon>
        <taxon>Candidatus Terryibacteriota</taxon>
    </lineage>
</organism>
<keyword evidence="2" id="KW-0963">Cytoplasm</keyword>
<dbReference type="PIRSF" id="PIRSF006305">
    <property type="entry name" value="Maf"/>
    <property type="match status" value="1"/>
</dbReference>
<dbReference type="GO" id="GO:0009117">
    <property type="term" value="P:nucleotide metabolic process"/>
    <property type="evidence" value="ECO:0007669"/>
    <property type="project" value="UniProtKB-KW"/>
</dbReference>
<reference evidence="3 4" key="1">
    <citation type="journal article" date="2016" name="Nat. Commun.">
        <title>Thousands of microbial genomes shed light on interconnected biogeochemical processes in an aquifer system.</title>
        <authorList>
            <person name="Anantharaman K."/>
            <person name="Brown C.T."/>
            <person name="Hug L.A."/>
            <person name="Sharon I."/>
            <person name="Castelle C.J."/>
            <person name="Probst A.J."/>
            <person name="Thomas B.C."/>
            <person name="Singh A."/>
            <person name="Wilkins M.J."/>
            <person name="Karaoz U."/>
            <person name="Brodie E.L."/>
            <person name="Williams K.H."/>
            <person name="Hubbard S.S."/>
            <person name="Banfield J.F."/>
        </authorList>
    </citation>
    <scope>NUCLEOTIDE SEQUENCE [LARGE SCALE GENOMIC DNA]</scope>
</reference>
<dbReference type="PANTHER" id="PTHR43213">
    <property type="entry name" value="BIFUNCTIONAL DTTP/UTP PYROPHOSPHATASE/METHYLTRANSFERASE PROTEIN-RELATED"/>
    <property type="match status" value="1"/>
</dbReference>
<evidence type="ECO:0000256" key="2">
    <source>
        <dbReference type="HAMAP-Rule" id="MF_00528"/>
    </source>
</evidence>
<comment type="catalytic activity">
    <reaction evidence="2">
        <text>a 2'-deoxyribonucleoside 5'-triphosphate + H2O = a 2'-deoxyribonucleoside 5'-phosphate + diphosphate + H(+)</text>
        <dbReference type="Rhea" id="RHEA:44644"/>
        <dbReference type="ChEBI" id="CHEBI:15377"/>
        <dbReference type="ChEBI" id="CHEBI:15378"/>
        <dbReference type="ChEBI" id="CHEBI:33019"/>
        <dbReference type="ChEBI" id="CHEBI:61560"/>
        <dbReference type="ChEBI" id="CHEBI:65317"/>
        <dbReference type="EC" id="3.6.1.9"/>
    </reaction>
</comment>
<keyword evidence="2" id="KW-0546">Nucleotide metabolism</keyword>
<protein>
    <recommendedName>
        <fullName evidence="2">Nucleoside triphosphate pyrophosphatase</fullName>
        <ecNumber evidence="2">3.6.1.9</ecNumber>
    </recommendedName>
    <alternativeName>
        <fullName evidence="2">Nucleotide pyrophosphatase</fullName>
        <shortName evidence="2">Nucleotide PPase</shortName>
    </alternativeName>
</protein>
<dbReference type="Gene3D" id="3.90.950.10">
    <property type="match status" value="1"/>
</dbReference>
<dbReference type="NCBIfam" id="TIGR00172">
    <property type="entry name" value="maf"/>
    <property type="match status" value="1"/>
</dbReference>
<dbReference type="EMBL" id="MHSW01000035">
    <property type="protein sequence ID" value="OHA50495.1"/>
    <property type="molecule type" value="Genomic_DNA"/>
</dbReference>
<comment type="caution">
    <text evidence="2">Lacks conserved residue(s) required for the propagation of feature annotation.</text>
</comment>
<dbReference type="GO" id="GO:0005737">
    <property type="term" value="C:cytoplasm"/>
    <property type="evidence" value="ECO:0007669"/>
    <property type="project" value="UniProtKB-SubCell"/>
</dbReference>
<dbReference type="GO" id="GO:0047429">
    <property type="term" value="F:nucleoside triphosphate diphosphatase activity"/>
    <property type="evidence" value="ECO:0007669"/>
    <property type="project" value="UniProtKB-EC"/>
</dbReference>
<feature type="active site" description="Proton acceptor" evidence="2">
    <location>
        <position position="69"/>
    </location>
</feature>
<comment type="subcellular location">
    <subcellularLocation>
        <location evidence="2">Cytoplasm</location>
    </subcellularLocation>
</comment>
<evidence type="ECO:0000313" key="3">
    <source>
        <dbReference type="EMBL" id="OHA50495.1"/>
    </source>
</evidence>
<evidence type="ECO:0000256" key="1">
    <source>
        <dbReference type="ARBA" id="ARBA00022801"/>
    </source>
</evidence>
<proteinExistence type="inferred from homology"/>